<organism evidence="3 4">
    <name type="scientific">Flavobacterium magnum</name>
    <dbReference type="NCBI Taxonomy" id="2162713"/>
    <lineage>
        <taxon>Bacteria</taxon>
        <taxon>Pseudomonadati</taxon>
        <taxon>Bacteroidota</taxon>
        <taxon>Flavobacteriia</taxon>
        <taxon>Flavobacteriales</taxon>
        <taxon>Flavobacteriaceae</taxon>
        <taxon>Flavobacterium</taxon>
    </lineage>
</organism>
<protein>
    <recommendedName>
        <fullName evidence="2">DM13 domain-containing protein</fullName>
    </recommendedName>
</protein>
<evidence type="ECO:0000313" key="4">
    <source>
        <dbReference type="Proteomes" id="UP000244193"/>
    </source>
</evidence>
<evidence type="ECO:0000256" key="1">
    <source>
        <dbReference type="SAM" id="SignalP"/>
    </source>
</evidence>
<evidence type="ECO:0000259" key="2">
    <source>
        <dbReference type="PROSITE" id="PS51549"/>
    </source>
</evidence>
<dbReference type="KEGG" id="fmg:HYN48_12780"/>
<proteinExistence type="predicted"/>
<reference evidence="3 4" key="1">
    <citation type="submission" date="2018-04" db="EMBL/GenBank/DDBJ databases">
        <title>Genome sequencing of Flavobacterium sp. HYN0048.</title>
        <authorList>
            <person name="Yi H."/>
            <person name="Baek C."/>
        </authorList>
    </citation>
    <scope>NUCLEOTIDE SEQUENCE [LARGE SCALE GENOMIC DNA]</scope>
    <source>
        <strain evidence="3 4">HYN0048</strain>
    </source>
</reference>
<sequence length="142" mass="15283">MKTIFLSLAMVLALFSCQSEGPLTRTDVGSAEIPTTSQRLHTGYFTATSGIEVSGTANVYAEGSTRHLSLEDFSVSAGPDLKVYLATSAEPELFVNLGALGDGINHNYPIPEGVDLNTYNYVLIHCQQYNHLFAIAPLTPSE</sequence>
<dbReference type="RefSeq" id="WP_108372307.1">
    <property type="nucleotide sequence ID" value="NZ_CP028811.1"/>
</dbReference>
<dbReference type="PROSITE" id="PS51549">
    <property type="entry name" value="DM13"/>
    <property type="match status" value="1"/>
</dbReference>
<dbReference type="Proteomes" id="UP000244193">
    <property type="component" value="Chromosome"/>
</dbReference>
<feature type="chain" id="PRO_5015663920" description="DM13 domain-containing protein" evidence="1">
    <location>
        <begin position="22"/>
        <end position="142"/>
    </location>
</feature>
<keyword evidence="4" id="KW-1185">Reference proteome</keyword>
<name>A0A2S0RJJ0_9FLAO</name>
<dbReference type="AlphaFoldDB" id="A0A2S0RJJ0"/>
<keyword evidence="1" id="KW-0732">Signal</keyword>
<dbReference type="OrthoDB" id="155521at2"/>
<dbReference type="EMBL" id="CP028811">
    <property type="protein sequence ID" value="AWA30882.1"/>
    <property type="molecule type" value="Genomic_DNA"/>
</dbReference>
<dbReference type="Pfam" id="PF10517">
    <property type="entry name" value="DM13"/>
    <property type="match status" value="1"/>
</dbReference>
<accession>A0A2S0RJJ0</accession>
<gene>
    <name evidence="3" type="ORF">HYN48_12780</name>
</gene>
<dbReference type="InterPro" id="IPR019545">
    <property type="entry name" value="DM13_domain"/>
</dbReference>
<dbReference type="PROSITE" id="PS51257">
    <property type="entry name" value="PROKAR_LIPOPROTEIN"/>
    <property type="match status" value="1"/>
</dbReference>
<feature type="signal peptide" evidence="1">
    <location>
        <begin position="1"/>
        <end position="21"/>
    </location>
</feature>
<feature type="domain" description="DM13" evidence="2">
    <location>
        <begin position="43"/>
        <end position="139"/>
    </location>
</feature>
<evidence type="ECO:0000313" key="3">
    <source>
        <dbReference type="EMBL" id="AWA30882.1"/>
    </source>
</evidence>